<dbReference type="Gramene" id="scaffold_501561.1">
    <property type="protein sequence ID" value="scaffold_501561.1"/>
    <property type="gene ID" value="scaffold_501561.1"/>
</dbReference>
<protein>
    <submittedName>
        <fullName evidence="1">Predicted protein</fullName>
    </submittedName>
</protein>
<dbReference type="EMBL" id="GL348717">
    <property type="protein sequence ID" value="EFH53754.1"/>
    <property type="molecule type" value="Genomic_DNA"/>
</dbReference>
<name>D7LN24_ARALL</name>
<proteinExistence type="predicted"/>
<keyword evidence="2" id="KW-1185">Reference proteome</keyword>
<evidence type="ECO:0000313" key="2">
    <source>
        <dbReference type="Proteomes" id="UP000008694"/>
    </source>
</evidence>
<reference evidence="2" key="1">
    <citation type="journal article" date="2011" name="Nat. Genet.">
        <title>The Arabidopsis lyrata genome sequence and the basis of rapid genome size change.</title>
        <authorList>
            <person name="Hu T.T."/>
            <person name="Pattyn P."/>
            <person name="Bakker E.G."/>
            <person name="Cao J."/>
            <person name="Cheng J.-F."/>
            <person name="Clark R.M."/>
            <person name="Fahlgren N."/>
            <person name="Fawcett J.A."/>
            <person name="Grimwood J."/>
            <person name="Gundlach H."/>
            <person name="Haberer G."/>
            <person name="Hollister J.D."/>
            <person name="Ossowski S."/>
            <person name="Ottilar R.P."/>
            <person name="Salamov A.A."/>
            <person name="Schneeberger K."/>
            <person name="Spannagl M."/>
            <person name="Wang X."/>
            <person name="Yang L."/>
            <person name="Nasrallah M.E."/>
            <person name="Bergelson J."/>
            <person name="Carrington J.C."/>
            <person name="Gaut B.S."/>
            <person name="Schmutz J."/>
            <person name="Mayer K.F.X."/>
            <person name="Van de Peer Y."/>
            <person name="Grigoriev I.V."/>
            <person name="Nordborg M."/>
            <person name="Weigel D."/>
            <person name="Guo Y.-L."/>
        </authorList>
    </citation>
    <scope>NUCLEOTIDE SEQUENCE [LARGE SCALE GENOMIC DNA]</scope>
    <source>
        <strain evidence="2">cv. MN47</strain>
    </source>
</reference>
<dbReference type="HOGENOM" id="CLU_3053067_0_0_1"/>
<gene>
    <name evidence="1" type="ORF">ARALYDRAFT_905857</name>
</gene>
<sequence>MSSLSRFLQLHSFSSNLKKSVDHLFFNTYFYAKLTDLYEEKNTGVTRFDKLRQW</sequence>
<evidence type="ECO:0000313" key="1">
    <source>
        <dbReference type="EMBL" id="EFH53754.1"/>
    </source>
</evidence>
<dbReference type="AlphaFoldDB" id="D7LN24"/>
<organism evidence="2">
    <name type="scientific">Arabidopsis lyrata subsp. lyrata</name>
    <name type="common">Lyre-leaved rock-cress</name>
    <dbReference type="NCBI Taxonomy" id="81972"/>
    <lineage>
        <taxon>Eukaryota</taxon>
        <taxon>Viridiplantae</taxon>
        <taxon>Streptophyta</taxon>
        <taxon>Embryophyta</taxon>
        <taxon>Tracheophyta</taxon>
        <taxon>Spermatophyta</taxon>
        <taxon>Magnoliopsida</taxon>
        <taxon>eudicotyledons</taxon>
        <taxon>Gunneridae</taxon>
        <taxon>Pentapetalae</taxon>
        <taxon>rosids</taxon>
        <taxon>malvids</taxon>
        <taxon>Brassicales</taxon>
        <taxon>Brassicaceae</taxon>
        <taxon>Camelineae</taxon>
        <taxon>Arabidopsis</taxon>
    </lineage>
</organism>
<accession>D7LN24</accession>
<dbReference type="Proteomes" id="UP000008694">
    <property type="component" value="Unassembled WGS sequence"/>
</dbReference>